<name>A0A8X6N2B5_NEPPI</name>
<dbReference type="PANTHER" id="PTHR24255:SF31">
    <property type="entry name" value="CUBILIN-LIKE PROTEIN"/>
    <property type="match status" value="1"/>
</dbReference>
<dbReference type="Pfam" id="PF00431">
    <property type="entry name" value="CUB"/>
    <property type="match status" value="2"/>
</dbReference>
<organism evidence="4 5">
    <name type="scientific">Nephila pilipes</name>
    <name type="common">Giant wood spider</name>
    <name type="synonym">Nephila maculata</name>
    <dbReference type="NCBI Taxonomy" id="299642"/>
    <lineage>
        <taxon>Eukaryota</taxon>
        <taxon>Metazoa</taxon>
        <taxon>Ecdysozoa</taxon>
        <taxon>Arthropoda</taxon>
        <taxon>Chelicerata</taxon>
        <taxon>Arachnida</taxon>
        <taxon>Araneae</taxon>
        <taxon>Araneomorphae</taxon>
        <taxon>Entelegynae</taxon>
        <taxon>Araneoidea</taxon>
        <taxon>Nephilidae</taxon>
        <taxon>Nephila</taxon>
    </lineage>
</organism>
<comment type="caution">
    <text evidence="4">The sequence shown here is derived from an EMBL/GenBank/DDBJ whole genome shotgun (WGS) entry which is preliminary data.</text>
</comment>
<dbReference type="OrthoDB" id="6369184at2759"/>
<proteinExistence type="predicted"/>
<dbReference type="EMBL" id="BMAW01053160">
    <property type="protein sequence ID" value="GFS89602.1"/>
    <property type="molecule type" value="Genomic_DNA"/>
</dbReference>
<dbReference type="PANTHER" id="PTHR24255">
    <property type="entry name" value="COMPLEMENT COMPONENT 1, S SUBCOMPONENT-RELATED"/>
    <property type="match status" value="1"/>
</dbReference>
<evidence type="ECO:0000313" key="4">
    <source>
        <dbReference type="EMBL" id="GFS89602.1"/>
    </source>
</evidence>
<protein>
    <submittedName>
        <fullName evidence="4">Cubilin</fullName>
    </submittedName>
</protein>
<dbReference type="InterPro" id="IPR035914">
    <property type="entry name" value="Sperma_CUB_dom_sf"/>
</dbReference>
<feature type="disulfide bond" evidence="2">
    <location>
        <begin position="120"/>
        <end position="137"/>
    </location>
</feature>
<reference evidence="4" key="1">
    <citation type="submission" date="2020-08" db="EMBL/GenBank/DDBJ databases">
        <title>Multicomponent nature underlies the extraordinary mechanical properties of spider dragline silk.</title>
        <authorList>
            <person name="Kono N."/>
            <person name="Nakamura H."/>
            <person name="Mori M."/>
            <person name="Yoshida Y."/>
            <person name="Ohtoshi R."/>
            <person name="Malay A.D."/>
            <person name="Moran D.A.P."/>
            <person name="Tomita M."/>
            <person name="Numata K."/>
            <person name="Arakawa K."/>
        </authorList>
    </citation>
    <scope>NUCLEOTIDE SEQUENCE</scope>
</reference>
<evidence type="ECO:0000313" key="5">
    <source>
        <dbReference type="Proteomes" id="UP000887013"/>
    </source>
</evidence>
<feature type="domain" description="CUB" evidence="3">
    <location>
        <begin position="63"/>
        <end position="178"/>
    </location>
</feature>
<evidence type="ECO:0000259" key="3">
    <source>
        <dbReference type="PROSITE" id="PS01180"/>
    </source>
</evidence>
<feature type="domain" description="CUB" evidence="3">
    <location>
        <begin position="323"/>
        <end position="435"/>
    </location>
</feature>
<dbReference type="Gene3D" id="2.60.120.290">
    <property type="entry name" value="Spermadhesin, CUB domain"/>
    <property type="match status" value="2"/>
</dbReference>
<accession>A0A8X6N2B5</accession>
<dbReference type="CDD" id="cd00041">
    <property type="entry name" value="CUB"/>
    <property type="match status" value="2"/>
</dbReference>
<feature type="domain" description="CUB" evidence="3">
    <location>
        <begin position="198"/>
        <end position="271"/>
    </location>
</feature>
<dbReference type="SUPFAM" id="SSF49854">
    <property type="entry name" value="Spermadhesin, CUB domain"/>
    <property type="match status" value="3"/>
</dbReference>
<comment type="caution">
    <text evidence="2">Lacks conserved residue(s) required for the propagation of feature annotation.</text>
</comment>
<sequence length="622" mass="70119">MFSPGSSSTVFKSIVCFAAEMQEKMKSLLLCEVFGIFLFTHVSALGFTQSSPETTPESSTKGCTQLVTTQYGTFYSPNYPDKYPRYSRCQYIVEKYSPDACEVKLTVHAFEVTRMTFTNCSEDFLEIQDGDKKYRICGDLPPGTKKFVSFPSNSNQLIFNFRSTFHQKKGFEIRVKQLPFSCRRGVTTTPATTSAASCSHTLSGREDDLRFPDGEDSTFDRCDYTIRRSEPRACLLQLDFSTFDIPQSSGCSEHYLLLPDGQKLCGVLGGSRKFIQFPATEDEMVITSVGPNNSFGIHLNQLPGPCDVTTSTSNFTERAHHQCDQMFQSPSFVLTSPGYPNYFGPNFRCTYTIFRPDASVCSLELDFEEFNLGKHNPASCDHGAYLELSGKNRLCHDIEGKMIVHASEFQDPIIFEFVSDSVTSGKGFRIEVKHIPNTCPGFGSHLPKTLPRCYQEVSFYSGYFSPSPLVASCELLVRRADPSVCMVRLQVTARNFLSVPCSYNYIELPDGIRMCISVTERRLAEFEEGYNFMILNYVNWHNPEFNLLVEQMPNSCRMQSSSISRTGVVNIRSFTFTQKKKFKEVLGVFGSDSIAPLHHHDRSKAQVMFGPVRLELWNPSVV</sequence>
<dbReference type="InterPro" id="IPR000859">
    <property type="entry name" value="CUB_dom"/>
</dbReference>
<dbReference type="Proteomes" id="UP000887013">
    <property type="component" value="Unassembled WGS sequence"/>
</dbReference>
<keyword evidence="1 2" id="KW-1015">Disulfide bond</keyword>
<keyword evidence="5" id="KW-1185">Reference proteome</keyword>
<dbReference type="AlphaFoldDB" id="A0A8X6N2B5"/>
<evidence type="ECO:0000256" key="2">
    <source>
        <dbReference type="PROSITE-ProRule" id="PRU00059"/>
    </source>
</evidence>
<dbReference type="SMART" id="SM00042">
    <property type="entry name" value="CUB"/>
    <property type="match status" value="2"/>
</dbReference>
<gene>
    <name evidence="4" type="primary">X975_21956</name>
    <name evidence="4" type="ORF">NPIL_315581</name>
</gene>
<dbReference type="PROSITE" id="PS01180">
    <property type="entry name" value="CUB"/>
    <property type="match status" value="3"/>
</dbReference>
<dbReference type="GO" id="GO:0004252">
    <property type="term" value="F:serine-type endopeptidase activity"/>
    <property type="evidence" value="ECO:0007669"/>
    <property type="project" value="TreeGrafter"/>
</dbReference>
<evidence type="ECO:0000256" key="1">
    <source>
        <dbReference type="ARBA" id="ARBA00023157"/>
    </source>
</evidence>
<dbReference type="GO" id="GO:0005615">
    <property type="term" value="C:extracellular space"/>
    <property type="evidence" value="ECO:0007669"/>
    <property type="project" value="TreeGrafter"/>
</dbReference>